<dbReference type="InterPro" id="IPR000182">
    <property type="entry name" value="GNAT_dom"/>
</dbReference>
<keyword evidence="2" id="KW-0012">Acyltransferase</keyword>
<evidence type="ECO:0000256" key="2">
    <source>
        <dbReference type="ARBA" id="ARBA00023315"/>
    </source>
</evidence>
<gene>
    <name evidence="4" type="ORF">FB558_1149</name>
</gene>
<organism evidence="4 5">
    <name type="scientific">Pseudonocardia kunmingensis</name>
    <dbReference type="NCBI Taxonomy" id="630975"/>
    <lineage>
        <taxon>Bacteria</taxon>
        <taxon>Bacillati</taxon>
        <taxon>Actinomycetota</taxon>
        <taxon>Actinomycetes</taxon>
        <taxon>Pseudonocardiales</taxon>
        <taxon>Pseudonocardiaceae</taxon>
        <taxon>Pseudonocardia</taxon>
    </lineage>
</organism>
<dbReference type="Pfam" id="PF00583">
    <property type="entry name" value="Acetyltransf_1"/>
    <property type="match status" value="1"/>
</dbReference>
<name>A0A543DYG3_9PSEU</name>
<dbReference type="InterPro" id="IPR016181">
    <property type="entry name" value="Acyl_CoA_acyltransferase"/>
</dbReference>
<dbReference type="Gene3D" id="3.40.630.30">
    <property type="match status" value="1"/>
</dbReference>
<evidence type="ECO:0000313" key="4">
    <source>
        <dbReference type="EMBL" id="TQM14387.1"/>
    </source>
</evidence>
<dbReference type="SUPFAM" id="SSF55729">
    <property type="entry name" value="Acyl-CoA N-acyltransferases (Nat)"/>
    <property type="match status" value="1"/>
</dbReference>
<dbReference type="InterPro" id="IPR050832">
    <property type="entry name" value="Bact_Acetyltransf"/>
</dbReference>
<dbReference type="EMBL" id="VFPA01000001">
    <property type="protein sequence ID" value="TQM14387.1"/>
    <property type="molecule type" value="Genomic_DNA"/>
</dbReference>
<protein>
    <submittedName>
        <fullName evidence="4">Acetyltransferase (GNAT) family protein</fullName>
    </submittedName>
</protein>
<proteinExistence type="predicted"/>
<sequence length="203" mass="21067">MRGASDRPGARVVLDGGMATALVRPAAPEDVAEIVRIQSDTWSTAYEGLIPPAALEQLRAPEAHAAWAAAVTAGEGHHVLVATEGEWTVGFCAAAPAVAPEGAVAPSGPTLGPEAWAEISILLVEPRWGRRGHGGRLLATAAAALREDGARYGLAWVPESDTASRGFYERAGWSADGTVRVLDTGEGTVREVRVTGGLDLELT</sequence>
<dbReference type="GO" id="GO:0016747">
    <property type="term" value="F:acyltransferase activity, transferring groups other than amino-acyl groups"/>
    <property type="evidence" value="ECO:0007669"/>
    <property type="project" value="InterPro"/>
</dbReference>
<reference evidence="4 5" key="1">
    <citation type="submission" date="2019-06" db="EMBL/GenBank/DDBJ databases">
        <title>Sequencing the genomes of 1000 actinobacteria strains.</title>
        <authorList>
            <person name="Klenk H.-P."/>
        </authorList>
    </citation>
    <scope>NUCLEOTIDE SEQUENCE [LARGE SCALE GENOMIC DNA]</scope>
    <source>
        <strain evidence="4 5">DSM 45301</strain>
    </source>
</reference>
<comment type="caution">
    <text evidence="4">The sequence shown here is derived from an EMBL/GenBank/DDBJ whole genome shotgun (WGS) entry which is preliminary data.</text>
</comment>
<dbReference type="Proteomes" id="UP000315677">
    <property type="component" value="Unassembled WGS sequence"/>
</dbReference>
<feature type="domain" description="N-acetyltransferase" evidence="3">
    <location>
        <begin position="21"/>
        <end position="203"/>
    </location>
</feature>
<dbReference type="PANTHER" id="PTHR43877">
    <property type="entry name" value="AMINOALKYLPHOSPHONATE N-ACETYLTRANSFERASE-RELATED-RELATED"/>
    <property type="match status" value="1"/>
</dbReference>
<dbReference type="PANTHER" id="PTHR43877:SF1">
    <property type="entry name" value="ACETYLTRANSFERASE"/>
    <property type="match status" value="1"/>
</dbReference>
<keyword evidence="1 4" id="KW-0808">Transferase</keyword>
<dbReference type="AlphaFoldDB" id="A0A543DYG3"/>
<keyword evidence="5" id="KW-1185">Reference proteome</keyword>
<dbReference type="PROSITE" id="PS51186">
    <property type="entry name" value="GNAT"/>
    <property type="match status" value="1"/>
</dbReference>
<evidence type="ECO:0000313" key="5">
    <source>
        <dbReference type="Proteomes" id="UP000315677"/>
    </source>
</evidence>
<accession>A0A543DYG3</accession>
<evidence type="ECO:0000256" key="1">
    <source>
        <dbReference type="ARBA" id="ARBA00022679"/>
    </source>
</evidence>
<evidence type="ECO:0000259" key="3">
    <source>
        <dbReference type="PROSITE" id="PS51186"/>
    </source>
</evidence>